<keyword evidence="3" id="KW-0862">Zinc</keyword>
<accession>A0ABV8S0H7</accession>
<dbReference type="EMBL" id="JBHSDY010000010">
    <property type="protein sequence ID" value="MFC4299083.1"/>
    <property type="molecule type" value="Genomic_DNA"/>
</dbReference>
<dbReference type="InterPro" id="IPR006913">
    <property type="entry name" value="CENP-V/GFA"/>
</dbReference>
<evidence type="ECO:0000313" key="7">
    <source>
        <dbReference type="Proteomes" id="UP001595756"/>
    </source>
</evidence>
<evidence type="ECO:0000256" key="3">
    <source>
        <dbReference type="ARBA" id="ARBA00022833"/>
    </source>
</evidence>
<feature type="domain" description="CENP-V/GFA" evidence="5">
    <location>
        <begin position="2"/>
        <end position="118"/>
    </location>
</feature>
<proteinExistence type="inferred from homology"/>
<dbReference type="PANTHER" id="PTHR33337:SF40">
    <property type="entry name" value="CENP-V_GFA DOMAIN-CONTAINING PROTEIN-RELATED"/>
    <property type="match status" value="1"/>
</dbReference>
<dbReference type="Gene3D" id="3.90.1590.10">
    <property type="entry name" value="glutathione-dependent formaldehyde- activating enzyme (gfa)"/>
    <property type="match status" value="1"/>
</dbReference>
<evidence type="ECO:0000256" key="2">
    <source>
        <dbReference type="ARBA" id="ARBA00022723"/>
    </source>
</evidence>
<reference evidence="7" key="1">
    <citation type="journal article" date="2019" name="Int. J. Syst. Evol. Microbiol.">
        <title>The Global Catalogue of Microorganisms (GCM) 10K type strain sequencing project: providing services to taxonomists for standard genome sequencing and annotation.</title>
        <authorList>
            <consortium name="The Broad Institute Genomics Platform"/>
            <consortium name="The Broad Institute Genome Sequencing Center for Infectious Disease"/>
            <person name="Wu L."/>
            <person name="Ma J."/>
        </authorList>
    </citation>
    <scope>NUCLEOTIDE SEQUENCE [LARGE SCALE GENOMIC DNA]</scope>
    <source>
        <strain evidence="7">CGMCC 1.19029</strain>
    </source>
</reference>
<dbReference type="PROSITE" id="PS51891">
    <property type="entry name" value="CENP_V_GFA"/>
    <property type="match status" value="1"/>
</dbReference>
<organism evidence="6 7">
    <name type="scientific">Castellaniella hirudinis</name>
    <dbReference type="NCBI Taxonomy" id="1144617"/>
    <lineage>
        <taxon>Bacteria</taxon>
        <taxon>Pseudomonadati</taxon>
        <taxon>Pseudomonadota</taxon>
        <taxon>Betaproteobacteria</taxon>
        <taxon>Burkholderiales</taxon>
        <taxon>Alcaligenaceae</taxon>
        <taxon>Castellaniella</taxon>
    </lineage>
</organism>
<keyword evidence="2" id="KW-0479">Metal-binding</keyword>
<comment type="caution">
    <text evidence="6">The sequence shown here is derived from an EMBL/GenBank/DDBJ whole genome shotgun (WGS) entry which is preliminary data.</text>
</comment>
<dbReference type="Pfam" id="PF04828">
    <property type="entry name" value="GFA"/>
    <property type="match status" value="1"/>
</dbReference>
<dbReference type="Proteomes" id="UP001595756">
    <property type="component" value="Unassembled WGS sequence"/>
</dbReference>
<evidence type="ECO:0000259" key="5">
    <source>
        <dbReference type="PROSITE" id="PS51891"/>
    </source>
</evidence>
<sequence>MYEGSCLCRSIRYEISQEPGEFGYCHCVSCRKASGSSHAANAPVQRENFHLRSGTETLKEFESSPGMFRAFCTNCGSPIYAFRSGHPELLGIRLGSLDTSFTKRAREHRYVAEKAPWEEIEDHLPQYPGPHTP</sequence>
<dbReference type="PANTHER" id="PTHR33337">
    <property type="entry name" value="GFA DOMAIN-CONTAINING PROTEIN"/>
    <property type="match status" value="1"/>
</dbReference>
<dbReference type="RefSeq" id="WP_376814155.1">
    <property type="nucleotide sequence ID" value="NZ_JBHSDY010000010.1"/>
</dbReference>
<comment type="similarity">
    <text evidence="1">Belongs to the Gfa family.</text>
</comment>
<protein>
    <submittedName>
        <fullName evidence="6">GFA family protein</fullName>
    </submittedName>
</protein>
<keyword evidence="4" id="KW-0456">Lyase</keyword>
<evidence type="ECO:0000256" key="4">
    <source>
        <dbReference type="ARBA" id="ARBA00023239"/>
    </source>
</evidence>
<keyword evidence="7" id="KW-1185">Reference proteome</keyword>
<name>A0ABV8S0H7_9BURK</name>
<dbReference type="SUPFAM" id="SSF51316">
    <property type="entry name" value="Mss4-like"/>
    <property type="match status" value="1"/>
</dbReference>
<evidence type="ECO:0000256" key="1">
    <source>
        <dbReference type="ARBA" id="ARBA00005495"/>
    </source>
</evidence>
<evidence type="ECO:0000313" key="6">
    <source>
        <dbReference type="EMBL" id="MFC4299083.1"/>
    </source>
</evidence>
<gene>
    <name evidence="6" type="ORF">ACFO0J_13635</name>
</gene>
<dbReference type="InterPro" id="IPR011057">
    <property type="entry name" value="Mss4-like_sf"/>
</dbReference>